<reference evidence="2 3" key="1">
    <citation type="journal article" date="2015" name="Antimicrob. Agents Chemother.">
        <title>Whole-Genome Sequencing Identifies Emergence of a Quinolone Resistance Mutation in a Case of Stenotrophomonas maltophilia Bacteremia.</title>
        <authorList>
            <person name="Pak T.R."/>
            <person name="Altman D.R."/>
            <person name="Attie O."/>
            <person name="Sebra R."/>
            <person name="Hamula C.L."/>
            <person name="Lewis M."/>
            <person name="Deikus G."/>
            <person name="Newman L.C."/>
            <person name="Fang G."/>
            <person name="Hand J."/>
            <person name="Papel G."/>
            <person name="Wallach F."/>
            <person name="Schadt E.E."/>
            <person name="Huprikar S."/>
            <person name="van Bakel H."/>
            <person name="Kasarskis A."/>
            <person name="Bashir A."/>
        </authorList>
    </citation>
    <scope>NUCLEOTIDE SEQUENCE [LARGE SCALE GENOMIC DNA]</scope>
    <source>
        <strain evidence="2 3">ISMMS6</strain>
    </source>
</reference>
<accession>A0AB34TEE4</accession>
<feature type="domain" description="Surface lipoprotein assembly modifier C-terminal" evidence="1">
    <location>
        <begin position="3"/>
        <end position="61"/>
    </location>
</feature>
<name>A0AB34TEE4_STEMA</name>
<dbReference type="Proteomes" id="UP000037632">
    <property type="component" value="Unassembled WGS sequence"/>
</dbReference>
<dbReference type="AlphaFoldDB" id="A0AB34TEE4"/>
<evidence type="ECO:0000313" key="2">
    <source>
        <dbReference type="EMBL" id="KOO75520.1"/>
    </source>
</evidence>
<dbReference type="InterPro" id="IPR007655">
    <property type="entry name" value="Slam_C"/>
</dbReference>
<protein>
    <recommendedName>
        <fullName evidence="1">Surface lipoprotein assembly modifier C-terminal domain-containing protein</fullName>
    </recommendedName>
</protein>
<proteinExistence type="predicted"/>
<dbReference type="Pfam" id="PF04575">
    <property type="entry name" value="SlipAM"/>
    <property type="match status" value="1"/>
</dbReference>
<evidence type="ECO:0000259" key="1">
    <source>
        <dbReference type="Pfam" id="PF04575"/>
    </source>
</evidence>
<evidence type="ECO:0000313" key="3">
    <source>
        <dbReference type="Proteomes" id="UP000037632"/>
    </source>
</evidence>
<comment type="caution">
    <text evidence="2">The sequence shown here is derived from an EMBL/GenBank/DDBJ whole genome shotgun (WGS) entry which is preliminary data.</text>
</comment>
<sequence length="61" mass="7041">MLEARRQDEEQTLIAILRSERLAVAGLVPSLSLRCARIDSNVGWLYSHDRSLLSLKWERAF</sequence>
<gene>
    <name evidence="2" type="ORF">VL23_18555</name>
</gene>
<dbReference type="EMBL" id="JZIW01000009">
    <property type="protein sequence ID" value="KOO75520.1"/>
    <property type="molecule type" value="Genomic_DNA"/>
</dbReference>
<organism evidence="2 3">
    <name type="scientific">Stenotrophomonas maltophilia</name>
    <name type="common">Pseudomonas maltophilia</name>
    <name type="synonym">Xanthomonas maltophilia</name>
    <dbReference type="NCBI Taxonomy" id="40324"/>
    <lineage>
        <taxon>Bacteria</taxon>
        <taxon>Pseudomonadati</taxon>
        <taxon>Pseudomonadota</taxon>
        <taxon>Gammaproteobacteria</taxon>
        <taxon>Lysobacterales</taxon>
        <taxon>Lysobacteraceae</taxon>
        <taxon>Stenotrophomonas</taxon>
        <taxon>Stenotrophomonas maltophilia group</taxon>
    </lineage>
</organism>